<comment type="caution">
    <text evidence="1">The sequence shown here is derived from an EMBL/GenBank/DDBJ whole genome shotgun (WGS) entry which is preliminary data.</text>
</comment>
<evidence type="ECO:0000313" key="1">
    <source>
        <dbReference type="EMBL" id="GJT37280.1"/>
    </source>
</evidence>
<accession>A0ABQ5DDD6</accession>
<protein>
    <submittedName>
        <fullName evidence="1">Uncharacterized protein</fullName>
    </submittedName>
</protein>
<reference evidence="1" key="1">
    <citation type="journal article" date="2022" name="Int. J. Mol. Sci.">
        <title>Draft Genome of Tanacetum Coccineum: Genomic Comparison of Closely Related Tanacetum-Family Plants.</title>
        <authorList>
            <person name="Yamashiro T."/>
            <person name="Shiraishi A."/>
            <person name="Nakayama K."/>
            <person name="Satake H."/>
        </authorList>
    </citation>
    <scope>NUCLEOTIDE SEQUENCE</scope>
</reference>
<dbReference type="EMBL" id="BQNB010015211">
    <property type="protein sequence ID" value="GJT37280.1"/>
    <property type="molecule type" value="Genomic_DNA"/>
</dbReference>
<name>A0ABQ5DDD6_9ASTR</name>
<keyword evidence="2" id="KW-1185">Reference proteome</keyword>
<proteinExistence type="predicted"/>
<organism evidence="1 2">
    <name type="scientific">Tanacetum coccineum</name>
    <dbReference type="NCBI Taxonomy" id="301880"/>
    <lineage>
        <taxon>Eukaryota</taxon>
        <taxon>Viridiplantae</taxon>
        <taxon>Streptophyta</taxon>
        <taxon>Embryophyta</taxon>
        <taxon>Tracheophyta</taxon>
        <taxon>Spermatophyta</taxon>
        <taxon>Magnoliopsida</taxon>
        <taxon>eudicotyledons</taxon>
        <taxon>Gunneridae</taxon>
        <taxon>Pentapetalae</taxon>
        <taxon>asterids</taxon>
        <taxon>campanulids</taxon>
        <taxon>Asterales</taxon>
        <taxon>Asteraceae</taxon>
        <taxon>Asteroideae</taxon>
        <taxon>Anthemideae</taxon>
        <taxon>Anthemidinae</taxon>
        <taxon>Tanacetum</taxon>
    </lineage>
</organism>
<gene>
    <name evidence="1" type="ORF">Tco_0937145</name>
</gene>
<evidence type="ECO:0000313" key="2">
    <source>
        <dbReference type="Proteomes" id="UP001151760"/>
    </source>
</evidence>
<sequence length="297" mass="32742">MMRGAVKVKVDERCVEGEGAACQGEVTVDWGNDRCDHVEGQIDRGGRIGHTCVGWHTERVSLDRRDVETRTCIYIIGEMVTHTELGGVEGHGDVFMIYTSDIVRAHGWTRQLQETATVVSKVSACVSLDQWHSDYATSCVVVTDKCGEIRVHYFSYIADGEWGDCTLLSMLHSQEARSEAGLELESDDTSLRVLLLRVENGFDVMRETIRWRLGHDAQMLVRDIFMGGSGSTGRGSSIGCISWFTDYRLVRGGWKGSILCGESGLEGGGRGESQAKGSCMLYLQDWGILGIIESRCG</sequence>
<dbReference type="Proteomes" id="UP001151760">
    <property type="component" value="Unassembled WGS sequence"/>
</dbReference>
<reference evidence="1" key="2">
    <citation type="submission" date="2022-01" db="EMBL/GenBank/DDBJ databases">
        <authorList>
            <person name="Yamashiro T."/>
            <person name="Shiraishi A."/>
            <person name="Satake H."/>
            <person name="Nakayama K."/>
        </authorList>
    </citation>
    <scope>NUCLEOTIDE SEQUENCE</scope>
</reference>